<feature type="transmembrane region" description="Helical" evidence="1">
    <location>
        <begin position="55"/>
        <end position="76"/>
    </location>
</feature>
<organism evidence="2 3">
    <name type="scientific">Mya arenaria</name>
    <name type="common">Soft-shell clam</name>
    <dbReference type="NCBI Taxonomy" id="6604"/>
    <lineage>
        <taxon>Eukaryota</taxon>
        <taxon>Metazoa</taxon>
        <taxon>Spiralia</taxon>
        <taxon>Lophotrochozoa</taxon>
        <taxon>Mollusca</taxon>
        <taxon>Bivalvia</taxon>
        <taxon>Autobranchia</taxon>
        <taxon>Heteroconchia</taxon>
        <taxon>Euheterodonta</taxon>
        <taxon>Imparidentia</taxon>
        <taxon>Neoheterodontei</taxon>
        <taxon>Myida</taxon>
        <taxon>Myoidea</taxon>
        <taxon>Myidae</taxon>
        <taxon>Mya</taxon>
    </lineage>
</organism>
<feature type="transmembrane region" description="Helical" evidence="1">
    <location>
        <begin position="97"/>
        <end position="119"/>
    </location>
</feature>
<proteinExistence type="predicted"/>
<dbReference type="Proteomes" id="UP001164746">
    <property type="component" value="Chromosome 3"/>
</dbReference>
<reference evidence="2" key="1">
    <citation type="submission" date="2022-11" db="EMBL/GenBank/DDBJ databases">
        <title>Centuries of genome instability and evolution in soft-shell clam transmissible cancer (bioRxiv).</title>
        <authorList>
            <person name="Hart S.F.M."/>
            <person name="Yonemitsu M.A."/>
            <person name="Giersch R.M."/>
            <person name="Beal B.F."/>
            <person name="Arriagada G."/>
            <person name="Davis B.W."/>
            <person name="Ostrander E.A."/>
            <person name="Goff S.P."/>
            <person name="Metzger M.J."/>
        </authorList>
    </citation>
    <scope>NUCLEOTIDE SEQUENCE</scope>
    <source>
        <strain evidence="2">MELC-2E11</strain>
        <tissue evidence="2">Siphon/mantle</tissue>
    </source>
</reference>
<sequence>MAFMHRFLCWNLRTASIITSFFALIMRLIDLLAISTEFEISQGFHTQWRSHQWRAFLASDVVCTFDHILMCFFSVFMLIQVTYRHFVMYMHWLKKYIIFYILYIFVEFCFSTFEFSYYAMNTFRLAYVVWLFLYWLGRTLVNITFVVILMARKQEIIEQTDRELRFAGEKKRKGLGYY</sequence>
<protein>
    <submittedName>
        <fullName evidence="2">Uncharacterized protein</fullName>
    </submittedName>
</protein>
<gene>
    <name evidence="2" type="ORF">MAR_022285</name>
</gene>
<keyword evidence="1" id="KW-0812">Transmembrane</keyword>
<evidence type="ECO:0000256" key="1">
    <source>
        <dbReference type="SAM" id="Phobius"/>
    </source>
</evidence>
<feature type="transmembrane region" description="Helical" evidence="1">
    <location>
        <begin position="12"/>
        <end position="35"/>
    </location>
</feature>
<feature type="transmembrane region" description="Helical" evidence="1">
    <location>
        <begin position="125"/>
        <end position="149"/>
    </location>
</feature>
<evidence type="ECO:0000313" key="2">
    <source>
        <dbReference type="EMBL" id="WAQ97912.1"/>
    </source>
</evidence>
<accession>A0ABY7DJR6</accession>
<keyword evidence="1" id="KW-0472">Membrane</keyword>
<keyword evidence="3" id="KW-1185">Reference proteome</keyword>
<evidence type="ECO:0000313" key="3">
    <source>
        <dbReference type="Proteomes" id="UP001164746"/>
    </source>
</evidence>
<keyword evidence="1" id="KW-1133">Transmembrane helix</keyword>
<name>A0ABY7DJR6_MYAAR</name>
<dbReference type="EMBL" id="CP111014">
    <property type="protein sequence ID" value="WAQ97912.1"/>
    <property type="molecule type" value="Genomic_DNA"/>
</dbReference>